<feature type="region of interest" description="C-terminal hotdog fold" evidence="5">
    <location>
        <begin position="1015"/>
        <end position="1165"/>
    </location>
</feature>
<proteinExistence type="predicted"/>
<dbReference type="InterPro" id="IPR013217">
    <property type="entry name" value="Methyltransf_12"/>
</dbReference>
<dbReference type="PANTHER" id="PTHR43775">
    <property type="entry name" value="FATTY ACID SYNTHASE"/>
    <property type="match status" value="1"/>
</dbReference>
<feature type="region of interest" description="N-terminal hotdog fold" evidence="5">
    <location>
        <begin position="864"/>
        <end position="1000"/>
    </location>
</feature>
<sequence length="1584" mass="174740">MDPREAEAMDPQQRFLLEVVYEAIESAGYPLNSLAGSDTSVFVGVMSGDYHDLQLRDVNSLPQHMATGTARSILSNRVSYFFDWKGPSMTIDTACSSSLVAVHQAIATLRQGSQIAIVAGANLILGPEAYIFESKLRMLSPTGRSRMWDASADGYARGEGFAAIMLKPLSKAIQDGDTIDCVIRSSGVNQDGYGPTGLTAPIAAAQVALIRKTYADAGLDPNQTSDRCQYFEAHGTGTAAGDPVEAEAISRAFFSSTEKRSTEQRMYVGSIKTVIGHLEGTAGLAGLLKASLMVQNGLIPPNMLFKTLNPAITPFYTNLEVPTVATPWPNLPENAPRRVSVNSFGFGGTNAHVIVENYPAQLVKKRSETLQDTLKSSDPVAPILPVILSAKTGSALARTLRSVHAYLEAHPKTSCIDLAWTSIFHRTLFAYRHSFSVVTTEALKDCLLSTAAELETSETRIRSISSAANVQPRILGVLTGQGAQWPTMGSSLLRHCPTFAESIRHMDSALAELPDKPAWTLKDAMQVEETTSQIHSAQVSQPVCTAVQIALIDLLKSIGIIFSAVIGHSSGEIAAAYAAGVITAKEAIYIAYYRGRYSYLATGFDDANGAMMATGLSFAQATVFCAQDQWAGRLVVAADNGPSSTTMSGDRDAILEADDALRNEGVFTRMLKVDKAYHSHHMYPCAKPYLGSLERCHIHPQLPNCTWISTVHVHQVLDEEDIAAMHGPYWVQNMENPVLFTQSLELVLRTQAPFDVAVEIGPHPSLAGPSKQTMKATLSDPIPYHGTLNRNESDIVAISSTLGFLMTHLASPNVDFRHYQHLFPSVSAPRFLKDFPTYCWDHGREFWKESRTSERFRSRYTGIHDLLGSRLPDDDEDVMRWSNVLHAQELPWASGHCFQNQILFPAAGYILMAVEASTLMVAGRHIQALTLLDLQILKAITLDESSTGIATIFTITKGGPQDLHADCLRADFTLYAATQQGSVEMIKHFSGSVLVYLAHSGPPGFSQREKVPDYMIDVGVRQFYESMSSVGLDYTGAFQGIISMRRSNLRSTTEVSHEEYFSNESALLIHPALVDSCLQGLLAAFAAPGDGSLWTAYLPTSVHRAHFNLDCFTPTNRSTSFVDSYVTESSASSLVGDVEVFNAQGCLQLQLEGLTCTAIEKPSPLTDRKLFARTAWKCEPFNSMESNALPPQKVTWVQQLAEVCERYSYLYLKNLRLQIHKEEEESLKWHLKRLFAFVDHILPLLEEGRCLTYDPEWTNDTEEILDTLSNPMRDEVDIQIVRAIGSSLVDICRGKKEPLEILQQNDMLSRQYINGLGFSACNEHVSAIANQIVHRYPNMRILEIGAGTGATTRAMAKAMGSHYHEYYYTDVSAGFFERAKTILNSDKVTYTILNIEDDPTTQGFEQNSFDLIVASNVLHATRYLKKTMRYVRKLLKPGGFLLLMEITGGWLRNRLPVSCLPGWWLGADDDRPHGATRTEEQWEELLLDAGFSGLDRVERDAVAGMPHSMSTILSQATDDLVQTIRRPLDFPEMIEPPSRLIILGGKSLRVSSIAQDIKLHLKNWHPNIDIIKSPDEIEVVECEC</sequence>
<dbReference type="InterPro" id="IPR049900">
    <property type="entry name" value="PKS_mFAS_DH"/>
</dbReference>
<evidence type="ECO:0000259" key="6">
    <source>
        <dbReference type="PROSITE" id="PS52004"/>
    </source>
</evidence>
<dbReference type="SUPFAM" id="SSF53901">
    <property type="entry name" value="Thiolase-like"/>
    <property type="match status" value="1"/>
</dbReference>
<evidence type="ECO:0000256" key="5">
    <source>
        <dbReference type="PROSITE-ProRule" id="PRU01363"/>
    </source>
</evidence>
<gene>
    <name evidence="8" type="ORF">SLS60_002531</name>
</gene>
<dbReference type="SUPFAM" id="SSF52151">
    <property type="entry name" value="FabD/lysophospholipase-like"/>
    <property type="match status" value="1"/>
</dbReference>
<protein>
    <submittedName>
        <fullName evidence="8">Type I Iterative PKS</fullName>
    </submittedName>
</protein>
<dbReference type="CDD" id="cd02440">
    <property type="entry name" value="AdoMet_MTases"/>
    <property type="match status" value="1"/>
</dbReference>
<feature type="domain" description="PKS/mFAS DH" evidence="7">
    <location>
        <begin position="864"/>
        <end position="1165"/>
    </location>
</feature>
<keyword evidence="4" id="KW-0808">Transferase</keyword>
<dbReference type="InterPro" id="IPR016039">
    <property type="entry name" value="Thiolase-like"/>
</dbReference>
<dbReference type="InterPro" id="IPR018201">
    <property type="entry name" value="Ketoacyl_synth_AS"/>
</dbReference>
<feature type="active site" description="Proton donor; for dehydratase activity" evidence="5">
    <location>
        <position position="1075"/>
    </location>
</feature>
<dbReference type="InterPro" id="IPR016036">
    <property type="entry name" value="Malonyl_transacylase_ACP-bd"/>
</dbReference>
<dbReference type="Pfam" id="PF02801">
    <property type="entry name" value="Ketoacyl-synt_C"/>
    <property type="match status" value="1"/>
</dbReference>
<dbReference type="InterPro" id="IPR032821">
    <property type="entry name" value="PKS_assoc"/>
</dbReference>
<dbReference type="Pfam" id="PF16197">
    <property type="entry name" value="KAsynt_C_assoc"/>
    <property type="match status" value="1"/>
</dbReference>
<dbReference type="Gene3D" id="3.40.50.150">
    <property type="entry name" value="Vaccinia Virus protein VP39"/>
    <property type="match status" value="1"/>
</dbReference>
<dbReference type="SMART" id="SM00826">
    <property type="entry name" value="PKS_DH"/>
    <property type="match status" value="1"/>
</dbReference>
<feature type="domain" description="Ketosynthase family 3 (KS3)" evidence="6">
    <location>
        <begin position="1"/>
        <end position="357"/>
    </location>
</feature>
<dbReference type="Pfam" id="PF00698">
    <property type="entry name" value="Acyl_transf_1"/>
    <property type="match status" value="1"/>
</dbReference>
<dbReference type="PROSITE" id="PS52004">
    <property type="entry name" value="KS3_2"/>
    <property type="match status" value="1"/>
</dbReference>
<organism evidence="8 9">
    <name type="scientific">Paraconiothyrium brasiliense</name>
    <dbReference type="NCBI Taxonomy" id="300254"/>
    <lineage>
        <taxon>Eukaryota</taxon>
        <taxon>Fungi</taxon>
        <taxon>Dikarya</taxon>
        <taxon>Ascomycota</taxon>
        <taxon>Pezizomycotina</taxon>
        <taxon>Dothideomycetes</taxon>
        <taxon>Pleosporomycetidae</taxon>
        <taxon>Pleosporales</taxon>
        <taxon>Massarineae</taxon>
        <taxon>Didymosphaeriaceae</taxon>
        <taxon>Paraconiothyrium</taxon>
    </lineage>
</organism>
<dbReference type="CDD" id="cd00833">
    <property type="entry name" value="PKS"/>
    <property type="match status" value="1"/>
</dbReference>
<dbReference type="InterPro" id="IPR049552">
    <property type="entry name" value="PKS_DH_N"/>
</dbReference>
<dbReference type="Pfam" id="PF21089">
    <property type="entry name" value="PKS_DH_N"/>
    <property type="match status" value="1"/>
</dbReference>
<evidence type="ECO:0000256" key="2">
    <source>
        <dbReference type="ARBA" id="ARBA00022553"/>
    </source>
</evidence>
<dbReference type="Gene3D" id="3.40.366.10">
    <property type="entry name" value="Malonyl-Coenzyme A Acyl Carrier Protein, domain 2"/>
    <property type="match status" value="1"/>
</dbReference>
<dbReference type="PROSITE" id="PS00606">
    <property type="entry name" value="KS3_1"/>
    <property type="match status" value="1"/>
</dbReference>
<dbReference type="InterPro" id="IPR001227">
    <property type="entry name" value="Ac_transferase_dom_sf"/>
</dbReference>
<reference evidence="8 9" key="1">
    <citation type="submission" date="2024-02" db="EMBL/GenBank/DDBJ databases">
        <title>De novo assembly and annotation of 12 fungi associated with fruit tree decline syndrome in Ontario, Canada.</title>
        <authorList>
            <person name="Sulman M."/>
            <person name="Ellouze W."/>
            <person name="Ilyukhin E."/>
        </authorList>
    </citation>
    <scope>NUCLEOTIDE SEQUENCE [LARGE SCALE GENOMIC DNA]</scope>
    <source>
        <strain evidence="8 9">M42-189</strain>
    </source>
</reference>
<dbReference type="InterPro" id="IPR020807">
    <property type="entry name" value="PKS_DH"/>
</dbReference>
<keyword evidence="2" id="KW-0597">Phosphoprotein</keyword>
<dbReference type="Gene3D" id="3.10.129.110">
    <property type="entry name" value="Polyketide synthase dehydratase"/>
    <property type="match status" value="1"/>
</dbReference>
<accession>A0ABR3S2F7</accession>
<dbReference type="Pfam" id="PF00109">
    <property type="entry name" value="ketoacyl-synt"/>
    <property type="match status" value="1"/>
</dbReference>
<feature type="active site" description="Proton acceptor; for dehydratase activity" evidence="5">
    <location>
        <position position="896"/>
    </location>
</feature>
<dbReference type="Pfam" id="PF14765">
    <property type="entry name" value="PS-DH"/>
    <property type="match status" value="1"/>
</dbReference>
<evidence type="ECO:0000256" key="4">
    <source>
        <dbReference type="ARBA" id="ARBA00022679"/>
    </source>
</evidence>
<dbReference type="InterPro" id="IPR014031">
    <property type="entry name" value="Ketoacyl_synth_C"/>
</dbReference>
<dbReference type="InterPro" id="IPR014030">
    <property type="entry name" value="Ketoacyl_synth_N"/>
</dbReference>
<evidence type="ECO:0000313" key="9">
    <source>
        <dbReference type="Proteomes" id="UP001521785"/>
    </source>
</evidence>
<keyword evidence="3" id="KW-0489">Methyltransferase</keyword>
<dbReference type="EMBL" id="JAKJXO020000002">
    <property type="protein sequence ID" value="KAL1610860.1"/>
    <property type="molecule type" value="Genomic_DNA"/>
</dbReference>
<dbReference type="InterPro" id="IPR029063">
    <property type="entry name" value="SAM-dependent_MTases_sf"/>
</dbReference>
<dbReference type="Pfam" id="PF08242">
    <property type="entry name" value="Methyltransf_12"/>
    <property type="match status" value="1"/>
</dbReference>
<dbReference type="InterPro" id="IPR020841">
    <property type="entry name" value="PKS_Beta-ketoAc_synthase_dom"/>
</dbReference>
<dbReference type="InterPro" id="IPR049551">
    <property type="entry name" value="PKS_DH_C"/>
</dbReference>
<evidence type="ECO:0000313" key="8">
    <source>
        <dbReference type="EMBL" id="KAL1610860.1"/>
    </source>
</evidence>
<keyword evidence="9" id="KW-1185">Reference proteome</keyword>
<dbReference type="SUPFAM" id="SSF53335">
    <property type="entry name" value="S-adenosyl-L-methionine-dependent methyltransferases"/>
    <property type="match status" value="1"/>
</dbReference>
<dbReference type="SMART" id="SM00825">
    <property type="entry name" value="PKS_KS"/>
    <property type="match status" value="1"/>
</dbReference>
<dbReference type="InterPro" id="IPR014043">
    <property type="entry name" value="Acyl_transferase_dom"/>
</dbReference>
<comment type="caution">
    <text evidence="8">The sequence shown here is derived from an EMBL/GenBank/DDBJ whole genome shotgun (WGS) entry which is preliminary data.</text>
</comment>
<dbReference type="Proteomes" id="UP001521785">
    <property type="component" value="Unassembled WGS sequence"/>
</dbReference>
<dbReference type="PROSITE" id="PS52019">
    <property type="entry name" value="PKS_MFAS_DH"/>
    <property type="match status" value="1"/>
</dbReference>
<dbReference type="InterPro" id="IPR050091">
    <property type="entry name" value="PKS_NRPS_Biosynth_Enz"/>
</dbReference>
<evidence type="ECO:0000259" key="7">
    <source>
        <dbReference type="PROSITE" id="PS52019"/>
    </source>
</evidence>
<dbReference type="Gene3D" id="3.40.47.10">
    <property type="match status" value="1"/>
</dbReference>
<dbReference type="PANTHER" id="PTHR43775:SF20">
    <property type="entry name" value="HYBRID PKS-NRPS SYNTHETASE APDA"/>
    <property type="match status" value="1"/>
</dbReference>
<name>A0ABR3S2F7_9PLEO</name>
<dbReference type="InterPro" id="IPR042104">
    <property type="entry name" value="PKS_dehydratase_sf"/>
</dbReference>
<keyword evidence="1" id="KW-0596">Phosphopantetheine</keyword>
<evidence type="ECO:0000256" key="1">
    <source>
        <dbReference type="ARBA" id="ARBA00022450"/>
    </source>
</evidence>
<dbReference type="SMART" id="SM00827">
    <property type="entry name" value="PKS_AT"/>
    <property type="match status" value="1"/>
</dbReference>
<dbReference type="InterPro" id="IPR016035">
    <property type="entry name" value="Acyl_Trfase/lysoPLipase"/>
</dbReference>
<dbReference type="SUPFAM" id="SSF55048">
    <property type="entry name" value="Probable ACP-binding domain of malonyl-CoA ACP transacylase"/>
    <property type="match status" value="1"/>
</dbReference>
<evidence type="ECO:0000256" key="3">
    <source>
        <dbReference type="ARBA" id="ARBA00022603"/>
    </source>
</evidence>